<organism evidence="2 3">
    <name type="scientific">Apodospora peruviana</name>
    <dbReference type="NCBI Taxonomy" id="516989"/>
    <lineage>
        <taxon>Eukaryota</taxon>
        <taxon>Fungi</taxon>
        <taxon>Dikarya</taxon>
        <taxon>Ascomycota</taxon>
        <taxon>Pezizomycotina</taxon>
        <taxon>Sordariomycetes</taxon>
        <taxon>Sordariomycetidae</taxon>
        <taxon>Sordariales</taxon>
        <taxon>Lasiosphaeriaceae</taxon>
        <taxon>Apodospora</taxon>
    </lineage>
</organism>
<comment type="caution">
    <text evidence="2">The sequence shown here is derived from an EMBL/GenBank/DDBJ whole genome shotgun (WGS) entry which is preliminary data.</text>
</comment>
<evidence type="ECO:0000313" key="3">
    <source>
        <dbReference type="Proteomes" id="UP001283341"/>
    </source>
</evidence>
<reference evidence="2" key="2">
    <citation type="submission" date="2023-06" db="EMBL/GenBank/DDBJ databases">
        <authorList>
            <consortium name="Lawrence Berkeley National Laboratory"/>
            <person name="Haridas S."/>
            <person name="Hensen N."/>
            <person name="Bonometti L."/>
            <person name="Westerberg I."/>
            <person name="Brannstrom I.O."/>
            <person name="Guillou S."/>
            <person name="Cros-Aarteil S."/>
            <person name="Calhoun S."/>
            <person name="Kuo A."/>
            <person name="Mondo S."/>
            <person name="Pangilinan J."/>
            <person name="Riley R."/>
            <person name="Labutti K."/>
            <person name="Andreopoulos B."/>
            <person name="Lipzen A."/>
            <person name="Chen C."/>
            <person name="Yanf M."/>
            <person name="Daum C."/>
            <person name="Ng V."/>
            <person name="Clum A."/>
            <person name="Steindorff A."/>
            <person name="Ohm R."/>
            <person name="Martin F."/>
            <person name="Silar P."/>
            <person name="Natvig D."/>
            <person name="Lalanne C."/>
            <person name="Gautier V."/>
            <person name="Ament-Velasquez S.L."/>
            <person name="Kruys A."/>
            <person name="Hutchinson M.I."/>
            <person name="Powell A.J."/>
            <person name="Barry K."/>
            <person name="Miller A.N."/>
            <person name="Grigoriev I.V."/>
            <person name="Debuchy R."/>
            <person name="Gladieux P."/>
            <person name="Thoren M.H."/>
            <person name="Johannesson H."/>
        </authorList>
    </citation>
    <scope>NUCLEOTIDE SEQUENCE</scope>
    <source>
        <strain evidence="2">CBS 118394</strain>
    </source>
</reference>
<keyword evidence="1" id="KW-1133">Transmembrane helix</keyword>
<gene>
    <name evidence="2" type="ORF">B0H66DRAFT_566630</name>
</gene>
<protein>
    <submittedName>
        <fullName evidence="2">Uncharacterized protein</fullName>
    </submittedName>
</protein>
<reference evidence="2" key="1">
    <citation type="journal article" date="2023" name="Mol. Phylogenet. Evol.">
        <title>Genome-scale phylogeny and comparative genomics of the fungal order Sordariales.</title>
        <authorList>
            <person name="Hensen N."/>
            <person name="Bonometti L."/>
            <person name="Westerberg I."/>
            <person name="Brannstrom I.O."/>
            <person name="Guillou S."/>
            <person name="Cros-Aarteil S."/>
            <person name="Calhoun S."/>
            <person name="Haridas S."/>
            <person name="Kuo A."/>
            <person name="Mondo S."/>
            <person name="Pangilinan J."/>
            <person name="Riley R."/>
            <person name="LaButti K."/>
            <person name="Andreopoulos B."/>
            <person name="Lipzen A."/>
            <person name="Chen C."/>
            <person name="Yan M."/>
            <person name="Daum C."/>
            <person name="Ng V."/>
            <person name="Clum A."/>
            <person name="Steindorff A."/>
            <person name="Ohm R.A."/>
            <person name="Martin F."/>
            <person name="Silar P."/>
            <person name="Natvig D.O."/>
            <person name="Lalanne C."/>
            <person name="Gautier V."/>
            <person name="Ament-Velasquez S.L."/>
            <person name="Kruys A."/>
            <person name="Hutchinson M.I."/>
            <person name="Powell A.J."/>
            <person name="Barry K."/>
            <person name="Miller A.N."/>
            <person name="Grigoriev I.V."/>
            <person name="Debuchy R."/>
            <person name="Gladieux P."/>
            <person name="Hiltunen Thoren M."/>
            <person name="Johannesson H."/>
        </authorList>
    </citation>
    <scope>NUCLEOTIDE SEQUENCE</scope>
    <source>
        <strain evidence="2">CBS 118394</strain>
    </source>
</reference>
<keyword evidence="1" id="KW-0472">Membrane</keyword>
<feature type="transmembrane region" description="Helical" evidence="1">
    <location>
        <begin position="74"/>
        <end position="94"/>
    </location>
</feature>
<evidence type="ECO:0000256" key="1">
    <source>
        <dbReference type="SAM" id="Phobius"/>
    </source>
</evidence>
<name>A0AAE0HVE6_9PEZI</name>
<keyword evidence="3" id="KW-1185">Reference proteome</keyword>
<dbReference type="Proteomes" id="UP001283341">
    <property type="component" value="Unassembled WGS sequence"/>
</dbReference>
<accession>A0AAE0HVE6</accession>
<dbReference type="AlphaFoldDB" id="A0AAE0HVE6"/>
<dbReference type="EMBL" id="JAUEDM010000007">
    <property type="protein sequence ID" value="KAK3313613.1"/>
    <property type="molecule type" value="Genomic_DNA"/>
</dbReference>
<keyword evidence="1" id="KW-0812">Transmembrane</keyword>
<sequence length="97" mass="11012">MYLRYTMTHACLKVPMKNAPVLSCLTYAMLLPTTHSFLLAKEHHHSVFVIQPSPPSSPWILDTSLFTSPTRTIYLWYVSFSVVDFCCCTLARILSGI</sequence>
<evidence type="ECO:0000313" key="2">
    <source>
        <dbReference type="EMBL" id="KAK3313613.1"/>
    </source>
</evidence>
<proteinExistence type="predicted"/>